<feature type="region of interest" description="Disordered" evidence="4">
    <location>
        <begin position="970"/>
        <end position="1000"/>
    </location>
</feature>
<dbReference type="Gene3D" id="3.40.395.10">
    <property type="entry name" value="Adenoviral Proteinase, Chain A"/>
    <property type="match status" value="1"/>
</dbReference>
<sequence length="1000" mass="113442">MGPIPNMMFATGEEPVGVRLLTYQSSNALKRIFNALDEEEVDIIRRSSFGKLIDIEDKPIFSGIFARYLLSRQLKTKKKHEIWFRFAGKPVRFSLREFAIVTGLPCGKYPRKSKMKLKKTISEKPYWPSLFGKVEVVTVSSVIKMLYHKTVKDKEIRIKYACLALLESVVQEICSSSESDSDEIDGNGRDIFTKKKTLNPAHARNVDKRCIAHVNSLLNEDSTRSIDEANLGWSDEEQDSKVENLVACINANHQFTTSLFRGVVRQTDVERMRESCKSTCKSRKATYVHSHGQNIEPGNIVGLVMEKIKPQLAYMEDKINLSCARVDGMEGKVVVQVKDMFVKFKEEMIISVTEKVRAMFKDEGSVHRRPSHIPTAAPIEVPGPATVIASVDDANAITIGNDENLTPSKKDPVAPGFVCGSPEAETCAQSANSQNRGRQNVFHESLEGNKRQRENPTGEPSFSLCLTQEEQNQGEEHIFVPDVPERECISLTKVDDNIEEGQVSRKSKRHKTVPSGLVDDYQCGRHIMSRVREAQKYIFVIDDQSDMTRKYAQLSVKLREKFVVNVAGLAVYAKDIQLILERPRLLSTKVMDILIRVSCLAVCPNLPPEGSRSAAFLDTKFVISINKTYPKFLKSRNKEAYMFPKGLRDIFPSKDDPKVHQIRYYFPFNVGTKHWVVICFDARTGVLTVLDCNATLYKDSSVEKYIKSILQMLPYLARYVGETVGAEPVIQCYDVARPKSVAHNKNPADSGLMAMLLMATHAIYGIEACKSISHEVLEEEGRRAAIWRMSLRSSCRRAPWLMFYLMSTPLRVRLFYGAWRRNEDGHWTFQRKPSDLGYTVLVKPTETLEDLEIIIRDHYRLPRDTPLSMAYHPPEWLLEPEGTRRPPTTLTTTEAVQEMMELRTWFTELKLCVTSGAEEVANYQFLTNTTFSIGLGEKELVISKEVLEEIFNEQEKVVMYRAHLEIEKAKQERQNVASTSVSTTQSTQEDLASSPTGSEE</sequence>
<evidence type="ECO:0000313" key="7">
    <source>
        <dbReference type="Proteomes" id="UP000824890"/>
    </source>
</evidence>
<accession>A0ABQ7Y467</accession>
<evidence type="ECO:0000256" key="3">
    <source>
        <dbReference type="ARBA" id="ARBA00022801"/>
    </source>
</evidence>
<name>A0ABQ7Y467_BRANA</name>
<dbReference type="SUPFAM" id="SSF54001">
    <property type="entry name" value="Cysteine proteinases"/>
    <property type="match status" value="1"/>
</dbReference>
<keyword evidence="3" id="KW-0378">Hydrolase</keyword>
<keyword evidence="2" id="KW-0645">Protease</keyword>
<evidence type="ECO:0000313" key="6">
    <source>
        <dbReference type="EMBL" id="KAH0862968.1"/>
    </source>
</evidence>
<evidence type="ECO:0000259" key="5">
    <source>
        <dbReference type="PROSITE" id="PS50600"/>
    </source>
</evidence>
<feature type="compositionally biased region" description="Low complexity" evidence="4">
    <location>
        <begin position="978"/>
        <end position="988"/>
    </location>
</feature>
<dbReference type="Proteomes" id="UP000824890">
    <property type="component" value="Unassembled WGS sequence"/>
</dbReference>
<dbReference type="Pfam" id="PF09331">
    <property type="entry name" value="DUF1985"/>
    <property type="match status" value="1"/>
</dbReference>
<gene>
    <name evidence="6" type="ORF">HID58_080179</name>
</gene>
<evidence type="ECO:0000256" key="2">
    <source>
        <dbReference type="ARBA" id="ARBA00022670"/>
    </source>
</evidence>
<feature type="compositionally biased region" description="Basic and acidic residues" evidence="4">
    <location>
        <begin position="444"/>
        <end position="456"/>
    </location>
</feature>
<comment type="caution">
    <text evidence="6">The sequence shown here is derived from an EMBL/GenBank/DDBJ whole genome shotgun (WGS) entry which is preliminary data.</text>
</comment>
<feature type="compositionally biased region" description="Polar residues" evidence="4">
    <location>
        <begin position="989"/>
        <end position="1000"/>
    </location>
</feature>
<dbReference type="Pfam" id="PF02902">
    <property type="entry name" value="Peptidase_C48"/>
    <property type="match status" value="1"/>
</dbReference>
<feature type="compositionally biased region" description="Polar residues" evidence="4">
    <location>
        <begin position="428"/>
        <end position="438"/>
    </location>
</feature>
<organism evidence="6 7">
    <name type="scientific">Brassica napus</name>
    <name type="common">Rape</name>
    <dbReference type="NCBI Taxonomy" id="3708"/>
    <lineage>
        <taxon>Eukaryota</taxon>
        <taxon>Viridiplantae</taxon>
        <taxon>Streptophyta</taxon>
        <taxon>Embryophyta</taxon>
        <taxon>Tracheophyta</taxon>
        <taxon>Spermatophyta</taxon>
        <taxon>Magnoliopsida</taxon>
        <taxon>eudicotyledons</taxon>
        <taxon>Gunneridae</taxon>
        <taxon>Pentapetalae</taxon>
        <taxon>rosids</taxon>
        <taxon>malvids</taxon>
        <taxon>Brassicales</taxon>
        <taxon>Brassicaceae</taxon>
        <taxon>Brassiceae</taxon>
        <taxon>Brassica</taxon>
    </lineage>
</organism>
<protein>
    <recommendedName>
        <fullName evidence="5">Ubiquitin-like protease family profile domain-containing protein</fullName>
    </recommendedName>
</protein>
<comment type="similarity">
    <text evidence="1">Belongs to the peptidase C48 family.</text>
</comment>
<dbReference type="InterPro" id="IPR015410">
    <property type="entry name" value="DUF1985"/>
</dbReference>
<evidence type="ECO:0000256" key="1">
    <source>
        <dbReference type="ARBA" id="ARBA00005234"/>
    </source>
</evidence>
<feature type="domain" description="Ubiquitin-like protease family profile" evidence="5">
    <location>
        <begin position="569"/>
        <end position="761"/>
    </location>
</feature>
<dbReference type="PROSITE" id="PS50600">
    <property type="entry name" value="ULP_PROTEASE"/>
    <property type="match status" value="1"/>
</dbReference>
<reference evidence="6 7" key="1">
    <citation type="submission" date="2021-05" db="EMBL/GenBank/DDBJ databases">
        <title>Genome Assembly of Synthetic Allotetraploid Brassica napus Reveals Homoeologous Exchanges between Subgenomes.</title>
        <authorList>
            <person name="Davis J.T."/>
        </authorList>
    </citation>
    <scope>NUCLEOTIDE SEQUENCE [LARGE SCALE GENOMIC DNA]</scope>
    <source>
        <strain evidence="7">cv. Da-Ae</strain>
        <tissue evidence="6">Seedling</tissue>
    </source>
</reference>
<feature type="region of interest" description="Disordered" evidence="4">
    <location>
        <begin position="428"/>
        <end position="462"/>
    </location>
</feature>
<keyword evidence="7" id="KW-1185">Reference proteome</keyword>
<dbReference type="InterPro" id="IPR003653">
    <property type="entry name" value="Peptidase_C48_C"/>
</dbReference>
<dbReference type="PANTHER" id="PTHR48449:SF2">
    <property type="entry name" value="UBIQUITIN-LIKE PROTEASE FAMILY PROFILE DOMAIN-CONTAINING PROTEIN"/>
    <property type="match status" value="1"/>
</dbReference>
<proteinExistence type="inferred from homology"/>
<dbReference type="EMBL" id="JAGKQM010000018">
    <property type="protein sequence ID" value="KAH0862968.1"/>
    <property type="molecule type" value="Genomic_DNA"/>
</dbReference>
<dbReference type="PANTHER" id="PTHR48449">
    <property type="entry name" value="DUF1985 DOMAIN-CONTAINING PROTEIN"/>
    <property type="match status" value="1"/>
</dbReference>
<evidence type="ECO:0000256" key="4">
    <source>
        <dbReference type="SAM" id="MobiDB-lite"/>
    </source>
</evidence>
<dbReference type="InterPro" id="IPR038765">
    <property type="entry name" value="Papain-like_cys_pep_sf"/>
</dbReference>